<dbReference type="UniPathway" id="UPA00079">
    <property type="reaction ID" value="UER00169"/>
</dbReference>
<gene>
    <name evidence="5" type="primary">ubiE</name>
    <name evidence="4" type="synonym">menG</name>
    <name evidence="5" type="ORF">G5B42_05475</name>
</gene>
<dbReference type="GO" id="GO:0043770">
    <property type="term" value="F:demethylmenaquinone methyltransferase activity"/>
    <property type="evidence" value="ECO:0007669"/>
    <property type="project" value="UniProtKB-UniRule"/>
</dbReference>
<dbReference type="InterPro" id="IPR004033">
    <property type="entry name" value="UbiE/COQ5_MeTrFase"/>
</dbReference>
<keyword evidence="6" id="KW-1185">Reference proteome</keyword>
<feature type="binding site" evidence="4">
    <location>
        <begin position="105"/>
        <end position="106"/>
    </location>
    <ligand>
        <name>S-adenosyl-L-methionine</name>
        <dbReference type="ChEBI" id="CHEBI:59789"/>
    </ligand>
</feature>
<protein>
    <recommendedName>
        <fullName evidence="4">Demethylmenaquinone methyltransferase</fullName>
        <ecNumber evidence="4">2.1.1.163</ecNumber>
    </recommendedName>
</protein>
<dbReference type="EC" id="2.1.1.163" evidence="4"/>
<dbReference type="NCBIfam" id="NF001244">
    <property type="entry name" value="PRK00216.1-5"/>
    <property type="match status" value="1"/>
</dbReference>
<dbReference type="PROSITE" id="PS51608">
    <property type="entry name" value="SAM_MT_UBIE"/>
    <property type="match status" value="1"/>
</dbReference>
<dbReference type="SUPFAM" id="SSF53335">
    <property type="entry name" value="S-adenosyl-L-methionine-dependent methyltransferases"/>
    <property type="match status" value="1"/>
</dbReference>
<evidence type="ECO:0000256" key="2">
    <source>
        <dbReference type="ARBA" id="ARBA00022679"/>
    </source>
</evidence>
<evidence type="ECO:0000256" key="4">
    <source>
        <dbReference type="HAMAP-Rule" id="MF_01813"/>
    </source>
</evidence>
<sequence>MRPRRKERRLKLFFRTIAPNYERVNTLVSFGLHHHWRNFAVQKADLQPGQRVLDVCCGTGVITKELAKKVGPRGKVIGLDLSPAMLKIAAENLQDFPWIELVEGNALDLPFAKDEFDRAVIGYGLRNVTDPRQALAELYRVIKPGGKVVALELAKPQTPSLKRLHQFYTAACLPLIGYLFTGDKEPYLYLHRSIQNYPAPETVTKFFKEIGFTDIDCTALSWGVVTVHTAKKPGP</sequence>
<comment type="caution">
    <text evidence="4">Lacks conserved residue(s) required for the propagation of feature annotation.</text>
</comment>
<keyword evidence="2 4" id="KW-0808">Transferase</keyword>
<dbReference type="GO" id="GO:0032259">
    <property type="term" value="P:methylation"/>
    <property type="evidence" value="ECO:0007669"/>
    <property type="project" value="UniProtKB-KW"/>
</dbReference>
<keyword evidence="1 4" id="KW-0489">Methyltransferase</keyword>
<evidence type="ECO:0000256" key="3">
    <source>
        <dbReference type="ARBA" id="ARBA00022691"/>
    </source>
</evidence>
<dbReference type="HAMAP" id="MF_01813">
    <property type="entry name" value="MenG_UbiE_methyltr"/>
    <property type="match status" value="1"/>
</dbReference>
<accession>A0A8J6LLY0</accession>
<evidence type="ECO:0000313" key="6">
    <source>
        <dbReference type="Proteomes" id="UP000657177"/>
    </source>
</evidence>
<dbReference type="AlphaFoldDB" id="A0A8J6LLY0"/>
<keyword evidence="3 4" id="KW-0949">S-adenosyl-L-methionine</keyword>
<comment type="function">
    <text evidence="4">Methyltransferase required for the conversion of demethylmenaquinol (DMKH2) to menaquinol (MKH2).</text>
</comment>
<dbReference type="InterPro" id="IPR029063">
    <property type="entry name" value="SAM-dependent_MTases_sf"/>
</dbReference>
<comment type="similarity">
    <text evidence="4">Belongs to the class I-like SAM-binding methyltransferase superfamily. MenG/UbiE family.</text>
</comment>
<name>A0A8J6LLY0_9FIRM</name>
<evidence type="ECO:0000313" key="5">
    <source>
        <dbReference type="EMBL" id="MBA2132994.1"/>
    </source>
</evidence>
<comment type="catalytic activity">
    <reaction evidence="4">
        <text>a 2-demethylmenaquinol + S-adenosyl-L-methionine = a menaquinol + S-adenosyl-L-homocysteine + H(+)</text>
        <dbReference type="Rhea" id="RHEA:42640"/>
        <dbReference type="Rhea" id="RHEA-COMP:9539"/>
        <dbReference type="Rhea" id="RHEA-COMP:9563"/>
        <dbReference type="ChEBI" id="CHEBI:15378"/>
        <dbReference type="ChEBI" id="CHEBI:18151"/>
        <dbReference type="ChEBI" id="CHEBI:55437"/>
        <dbReference type="ChEBI" id="CHEBI:57856"/>
        <dbReference type="ChEBI" id="CHEBI:59789"/>
        <dbReference type="EC" id="2.1.1.163"/>
    </reaction>
</comment>
<dbReference type="CDD" id="cd02440">
    <property type="entry name" value="AdoMet_MTases"/>
    <property type="match status" value="1"/>
</dbReference>
<dbReference type="Gene3D" id="3.40.50.150">
    <property type="entry name" value="Vaccinia Virus protein VP39"/>
    <property type="match status" value="1"/>
</dbReference>
<comment type="pathway">
    <text evidence="4">Quinol/quinone metabolism; menaquinone biosynthesis; menaquinol from 1,4-dihydroxy-2-naphthoate: step 2/2.</text>
</comment>
<proteinExistence type="inferred from homology"/>
<organism evidence="5 6">
    <name type="scientific">Capillibacterium thermochitinicola</name>
    <dbReference type="NCBI Taxonomy" id="2699427"/>
    <lineage>
        <taxon>Bacteria</taxon>
        <taxon>Bacillati</taxon>
        <taxon>Bacillota</taxon>
        <taxon>Capillibacterium</taxon>
    </lineage>
</organism>
<feature type="binding site" evidence="4">
    <location>
        <position position="59"/>
    </location>
    <ligand>
        <name>S-adenosyl-L-methionine</name>
        <dbReference type="ChEBI" id="CHEBI:59789"/>
    </ligand>
</feature>
<dbReference type="PANTHER" id="PTHR43591">
    <property type="entry name" value="METHYLTRANSFERASE"/>
    <property type="match status" value="1"/>
</dbReference>
<evidence type="ECO:0000256" key="1">
    <source>
        <dbReference type="ARBA" id="ARBA00022603"/>
    </source>
</evidence>
<dbReference type="Pfam" id="PF01209">
    <property type="entry name" value="Ubie_methyltran"/>
    <property type="match status" value="1"/>
</dbReference>
<dbReference type="GO" id="GO:0009234">
    <property type="term" value="P:menaquinone biosynthetic process"/>
    <property type="evidence" value="ECO:0007669"/>
    <property type="project" value="UniProtKB-UniRule"/>
</dbReference>
<dbReference type="EMBL" id="JAAKDE010000010">
    <property type="protein sequence ID" value="MBA2132994.1"/>
    <property type="molecule type" value="Genomic_DNA"/>
</dbReference>
<feature type="binding site" evidence="4">
    <location>
        <position position="80"/>
    </location>
    <ligand>
        <name>S-adenosyl-L-methionine</name>
        <dbReference type="ChEBI" id="CHEBI:59789"/>
    </ligand>
</feature>
<keyword evidence="4" id="KW-0474">Menaquinone biosynthesis</keyword>
<dbReference type="PANTHER" id="PTHR43591:SF24">
    <property type="entry name" value="2-METHOXY-6-POLYPRENYL-1,4-BENZOQUINOL METHYLASE, MITOCHONDRIAL"/>
    <property type="match status" value="1"/>
</dbReference>
<dbReference type="Proteomes" id="UP000657177">
    <property type="component" value="Unassembled WGS sequence"/>
</dbReference>
<comment type="caution">
    <text evidence="5">The sequence shown here is derived from an EMBL/GenBank/DDBJ whole genome shotgun (WGS) entry which is preliminary data.</text>
</comment>
<dbReference type="NCBIfam" id="TIGR01934">
    <property type="entry name" value="MenG_MenH_UbiE"/>
    <property type="match status" value="1"/>
</dbReference>
<reference evidence="5" key="1">
    <citation type="submission" date="2020-06" db="EMBL/GenBank/DDBJ databases">
        <title>Novel chitinolytic bacterium.</title>
        <authorList>
            <person name="Ungkulpasvich U."/>
            <person name="Kosugi A."/>
            <person name="Uke A."/>
        </authorList>
    </citation>
    <scope>NUCLEOTIDE SEQUENCE</scope>
    <source>
        <strain evidence="5">UUS1-1</strain>
    </source>
</reference>